<name>A0A5B0WZ75_9GAMM</name>
<gene>
    <name evidence="3" type="ORF">F0M18_06705</name>
</gene>
<dbReference type="AlphaFoldDB" id="A0A5B0WZ75"/>
<dbReference type="InterPro" id="IPR022002">
    <property type="entry name" value="ChsH2_Znr"/>
</dbReference>
<evidence type="ECO:0000259" key="2">
    <source>
        <dbReference type="Pfam" id="PF12172"/>
    </source>
</evidence>
<dbReference type="EMBL" id="VTUX01000003">
    <property type="protein sequence ID" value="KAA1192362.1"/>
    <property type="molecule type" value="Genomic_DNA"/>
</dbReference>
<dbReference type="Pfam" id="PF01796">
    <property type="entry name" value="OB_ChsH2_C"/>
    <property type="match status" value="1"/>
</dbReference>
<proteinExistence type="predicted"/>
<evidence type="ECO:0000313" key="3">
    <source>
        <dbReference type="EMBL" id="KAA1192362.1"/>
    </source>
</evidence>
<dbReference type="Pfam" id="PF12172">
    <property type="entry name" value="zf-ChsH2"/>
    <property type="match status" value="1"/>
</dbReference>
<dbReference type="Proteomes" id="UP000323708">
    <property type="component" value="Unassembled WGS sequence"/>
</dbReference>
<sequence length="139" mass="15152">MTASQPAKITPTSTALAEAYWEGCRQGELRLQQCDSCERHQFYPRVLCTHCGGDALSWRAVSGRGLVASFTVVRRGISKAYPAPYVVALIDLEEGPRMMSNIIVDDPQQVAVGSAVSVTFQPWGGDHVLPVFELARVDS</sequence>
<protein>
    <submittedName>
        <fullName evidence="3">Zn-ribbon domain-containing OB-fold protein</fullName>
    </submittedName>
</protein>
<dbReference type="PANTHER" id="PTHR34075">
    <property type="entry name" value="BLR3430 PROTEIN"/>
    <property type="match status" value="1"/>
</dbReference>
<organism evidence="3 4">
    <name type="scientific">Pseudohalioglobus sediminis</name>
    <dbReference type="NCBI Taxonomy" id="2606449"/>
    <lineage>
        <taxon>Bacteria</taxon>
        <taxon>Pseudomonadati</taxon>
        <taxon>Pseudomonadota</taxon>
        <taxon>Gammaproteobacteria</taxon>
        <taxon>Cellvibrionales</taxon>
        <taxon>Halieaceae</taxon>
        <taxon>Pseudohalioglobus</taxon>
    </lineage>
</organism>
<comment type="caution">
    <text evidence="3">The sequence shown here is derived from an EMBL/GenBank/DDBJ whole genome shotgun (WGS) entry which is preliminary data.</text>
</comment>
<dbReference type="RefSeq" id="WP_149610654.1">
    <property type="nucleotide sequence ID" value="NZ_VTUX01000003.1"/>
</dbReference>
<reference evidence="3 4" key="1">
    <citation type="submission" date="2019-09" db="EMBL/GenBank/DDBJ databases">
        <authorList>
            <person name="Chen X.-Y."/>
        </authorList>
    </citation>
    <scope>NUCLEOTIDE SEQUENCE [LARGE SCALE GENOMIC DNA]</scope>
    <source>
        <strain evidence="3 4">NY5</strain>
    </source>
</reference>
<dbReference type="InterPro" id="IPR002878">
    <property type="entry name" value="ChsH2_C"/>
</dbReference>
<feature type="domain" description="ChsH2 rubredoxin-like zinc ribbon" evidence="2">
    <location>
        <begin position="21"/>
        <end position="56"/>
    </location>
</feature>
<accession>A0A5B0WZ75</accession>
<dbReference type="PANTHER" id="PTHR34075:SF5">
    <property type="entry name" value="BLR3430 PROTEIN"/>
    <property type="match status" value="1"/>
</dbReference>
<dbReference type="Gene3D" id="6.10.30.10">
    <property type="match status" value="1"/>
</dbReference>
<feature type="domain" description="ChsH2 C-terminal OB-fold" evidence="1">
    <location>
        <begin position="58"/>
        <end position="121"/>
    </location>
</feature>
<dbReference type="InterPro" id="IPR012340">
    <property type="entry name" value="NA-bd_OB-fold"/>
</dbReference>
<evidence type="ECO:0000259" key="1">
    <source>
        <dbReference type="Pfam" id="PF01796"/>
    </source>
</evidence>
<evidence type="ECO:0000313" key="4">
    <source>
        <dbReference type="Proteomes" id="UP000323708"/>
    </source>
</evidence>
<dbReference type="InterPro" id="IPR052513">
    <property type="entry name" value="Thioester_dehydratase-like"/>
</dbReference>
<dbReference type="SUPFAM" id="SSF50249">
    <property type="entry name" value="Nucleic acid-binding proteins"/>
    <property type="match status" value="1"/>
</dbReference>
<keyword evidence="4" id="KW-1185">Reference proteome</keyword>